<gene>
    <name evidence="11" type="ORF">QBC34DRAFT_348585</name>
</gene>
<dbReference type="InterPro" id="IPR001375">
    <property type="entry name" value="Peptidase_S9_cat"/>
</dbReference>
<keyword evidence="5" id="KW-0031">Aminopeptidase</keyword>
<evidence type="ECO:0000256" key="8">
    <source>
        <dbReference type="SAM" id="SignalP"/>
    </source>
</evidence>
<evidence type="ECO:0000256" key="6">
    <source>
        <dbReference type="ARBA" id="ARBA00022825"/>
    </source>
</evidence>
<reference evidence="11" key="1">
    <citation type="journal article" date="2023" name="Mol. Phylogenet. Evol.">
        <title>Genome-scale phylogeny and comparative genomics of the fungal order Sordariales.</title>
        <authorList>
            <person name="Hensen N."/>
            <person name="Bonometti L."/>
            <person name="Westerberg I."/>
            <person name="Brannstrom I.O."/>
            <person name="Guillou S."/>
            <person name="Cros-Aarteil S."/>
            <person name="Calhoun S."/>
            <person name="Haridas S."/>
            <person name="Kuo A."/>
            <person name="Mondo S."/>
            <person name="Pangilinan J."/>
            <person name="Riley R."/>
            <person name="LaButti K."/>
            <person name="Andreopoulos B."/>
            <person name="Lipzen A."/>
            <person name="Chen C."/>
            <person name="Yan M."/>
            <person name="Daum C."/>
            <person name="Ng V."/>
            <person name="Clum A."/>
            <person name="Steindorff A."/>
            <person name="Ohm R.A."/>
            <person name="Martin F."/>
            <person name="Silar P."/>
            <person name="Natvig D.O."/>
            <person name="Lalanne C."/>
            <person name="Gautier V."/>
            <person name="Ament-Velasquez S.L."/>
            <person name="Kruys A."/>
            <person name="Hutchinson M.I."/>
            <person name="Powell A.J."/>
            <person name="Barry K."/>
            <person name="Miller A.N."/>
            <person name="Grigoriev I.V."/>
            <person name="Debuchy R."/>
            <person name="Gladieux P."/>
            <person name="Hiltunen Thoren M."/>
            <person name="Johannesson H."/>
        </authorList>
    </citation>
    <scope>NUCLEOTIDE SEQUENCE</scope>
    <source>
        <strain evidence="11">PSN243</strain>
    </source>
</reference>
<dbReference type="Gene3D" id="3.40.50.1820">
    <property type="entry name" value="alpha/beta hydrolase"/>
    <property type="match status" value="1"/>
</dbReference>
<evidence type="ECO:0000256" key="1">
    <source>
        <dbReference type="ARBA" id="ARBA00001257"/>
    </source>
</evidence>
<dbReference type="GO" id="GO:0008236">
    <property type="term" value="F:serine-type peptidase activity"/>
    <property type="evidence" value="ECO:0007669"/>
    <property type="project" value="UniProtKB-KW"/>
</dbReference>
<dbReference type="PANTHER" id="PTHR11731">
    <property type="entry name" value="PROTEASE FAMILY S9B,C DIPEPTIDYL-PEPTIDASE IV-RELATED"/>
    <property type="match status" value="1"/>
</dbReference>
<reference evidence="11" key="2">
    <citation type="submission" date="2023-05" db="EMBL/GenBank/DDBJ databases">
        <authorList>
            <consortium name="Lawrence Berkeley National Laboratory"/>
            <person name="Steindorff A."/>
            <person name="Hensen N."/>
            <person name="Bonometti L."/>
            <person name="Westerberg I."/>
            <person name="Brannstrom I.O."/>
            <person name="Guillou S."/>
            <person name="Cros-Aarteil S."/>
            <person name="Calhoun S."/>
            <person name="Haridas S."/>
            <person name="Kuo A."/>
            <person name="Mondo S."/>
            <person name="Pangilinan J."/>
            <person name="Riley R."/>
            <person name="Labutti K."/>
            <person name="Andreopoulos B."/>
            <person name="Lipzen A."/>
            <person name="Chen C."/>
            <person name="Yanf M."/>
            <person name="Daum C."/>
            <person name="Ng V."/>
            <person name="Clum A."/>
            <person name="Ohm R."/>
            <person name="Martin F."/>
            <person name="Silar P."/>
            <person name="Natvig D."/>
            <person name="Lalanne C."/>
            <person name="Gautier V."/>
            <person name="Ament-Velasquez S.L."/>
            <person name="Kruys A."/>
            <person name="Hutchinson M.I."/>
            <person name="Powell A.J."/>
            <person name="Barry K."/>
            <person name="Miller A.N."/>
            <person name="Grigoriev I.V."/>
            <person name="Debuchy R."/>
            <person name="Gladieux P."/>
            <person name="Thoren M.H."/>
            <person name="Johannesson H."/>
        </authorList>
    </citation>
    <scope>NUCLEOTIDE SEQUENCE</scope>
    <source>
        <strain evidence="11">PSN243</strain>
    </source>
</reference>
<dbReference type="EC" id="3.4.14.5" evidence="3"/>
<keyword evidence="12" id="KW-1185">Reference proteome</keyword>
<evidence type="ECO:0000256" key="2">
    <source>
        <dbReference type="ARBA" id="ARBA00006150"/>
    </source>
</evidence>
<keyword evidence="7" id="KW-0325">Glycoprotein</keyword>
<comment type="similarity">
    <text evidence="2">Belongs to the peptidase S9B family.</text>
</comment>
<dbReference type="EMBL" id="MU865930">
    <property type="protein sequence ID" value="KAK4450999.1"/>
    <property type="molecule type" value="Genomic_DNA"/>
</dbReference>
<evidence type="ECO:0000259" key="10">
    <source>
        <dbReference type="Pfam" id="PF00930"/>
    </source>
</evidence>
<evidence type="ECO:0000313" key="12">
    <source>
        <dbReference type="Proteomes" id="UP001321760"/>
    </source>
</evidence>
<feature type="chain" id="PRO_5043810120" description="Probable dipeptidyl-aminopeptidase B" evidence="8">
    <location>
        <begin position="19"/>
        <end position="616"/>
    </location>
</feature>
<name>A0AAV9GSN0_9PEZI</name>
<evidence type="ECO:0000256" key="5">
    <source>
        <dbReference type="ARBA" id="ARBA00022438"/>
    </source>
</evidence>
<dbReference type="Proteomes" id="UP001321760">
    <property type="component" value="Unassembled WGS sequence"/>
</dbReference>
<dbReference type="Gene3D" id="2.140.10.30">
    <property type="entry name" value="Dipeptidylpeptidase IV, N-terminal domain"/>
    <property type="match status" value="1"/>
</dbReference>
<organism evidence="11 12">
    <name type="scientific">Podospora aff. communis PSN243</name>
    <dbReference type="NCBI Taxonomy" id="3040156"/>
    <lineage>
        <taxon>Eukaryota</taxon>
        <taxon>Fungi</taxon>
        <taxon>Dikarya</taxon>
        <taxon>Ascomycota</taxon>
        <taxon>Pezizomycotina</taxon>
        <taxon>Sordariomycetes</taxon>
        <taxon>Sordariomycetidae</taxon>
        <taxon>Sordariales</taxon>
        <taxon>Podosporaceae</taxon>
        <taxon>Podospora</taxon>
    </lineage>
</organism>
<dbReference type="GO" id="GO:0004177">
    <property type="term" value="F:aminopeptidase activity"/>
    <property type="evidence" value="ECO:0007669"/>
    <property type="project" value="UniProtKB-KW"/>
</dbReference>
<evidence type="ECO:0000256" key="4">
    <source>
        <dbReference type="ARBA" id="ARBA00014118"/>
    </source>
</evidence>
<keyword evidence="11" id="KW-0378">Hydrolase</keyword>
<dbReference type="Pfam" id="PF00326">
    <property type="entry name" value="Peptidase_S9"/>
    <property type="match status" value="1"/>
</dbReference>
<accession>A0AAV9GSN0</accession>
<evidence type="ECO:0000259" key="9">
    <source>
        <dbReference type="Pfam" id="PF00326"/>
    </source>
</evidence>
<keyword evidence="8" id="KW-0732">Signal</keyword>
<evidence type="ECO:0000313" key="11">
    <source>
        <dbReference type="EMBL" id="KAK4450999.1"/>
    </source>
</evidence>
<evidence type="ECO:0000256" key="7">
    <source>
        <dbReference type="ARBA" id="ARBA00023180"/>
    </source>
</evidence>
<feature type="domain" description="Peptidase S9 prolyl oligopeptidase catalytic" evidence="9">
    <location>
        <begin position="419"/>
        <end position="611"/>
    </location>
</feature>
<feature type="domain" description="Dipeptidylpeptidase IV N-terminal" evidence="10">
    <location>
        <begin position="42"/>
        <end position="301"/>
    </location>
</feature>
<feature type="signal peptide" evidence="8">
    <location>
        <begin position="1"/>
        <end position="18"/>
    </location>
</feature>
<dbReference type="InterPro" id="IPR002469">
    <property type="entry name" value="Peptidase_S9B_N"/>
</dbReference>
<dbReference type="Pfam" id="PF00930">
    <property type="entry name" value="DPPIV_N"/>
    <property type="match status" value="1"/>
</dbReference>
<dbReference type="InterPro" id="IPR050278">
    <property type="entry name" value="Serine_Prot_S9B/DPPIV"/>
</dbReference>
<comment type="caution">
    <text evidence="11">The sequence shown here is derived from an EMBL/GenBank/DDBJ whole genome shotgun (WGS) entry which is preliminary data.</text>
</comment>
<evidence type="ECO:0000256" key="3">
    <source>
        <dbReference type="ARBA" id="ARBA00012062"/>
    </source>
</evidence>
<dbReference type="AlphaFoldDB" id="A0AAV9GSN0"/>
<dbReference type="InterPro" id="IPR029058">
    <property type="entry name" value="AB_hydrolase_fold"/>
</dbReference>
<dbReference type="SUPFAM" id="SSF53474">
    <property type="entry name" value="alpha/beta-Hydrolases"/>
    <property type="match status" value="1"/>
</dbReference>
<dbReference type="SUPFAM" id="SSF82171">
    <property type="entry name" value="DPP6 N-terminal domain-like"/>
    <property type="match status" value="1"/>
</dbReference>
<dbReference type="GO" id="GO:0006508">
    <property type="term" value="P:proteolysis"/>
    <property type="evidence" value="ECO:0007669"/>
    <property type="project" value="InterPro"/>
</dbReference>
<proteinExistence type="inferred from homology"/>
<keyword evidence="6" id="KW-0720">Serine protease</keyword>
<comment type="catalytic activity">
    <reaction evidence="1">
        <text>Release of an N-terminal dipeptide, Xaa-Yaa-|-Zaa-, from a polypeptide, preferentially when Yaa is Pro, provided Zaa is neither Pro nor hydroxyproline.</text>
        <dbReference type="EC" id="3.4.14.5"/>
    </reaction>
</comment>
<protein>
    <recommendedName>
        <fullName evidence="4">Probable dipeptidyl-aminopeptidase B</fullName>
        <ecNumber evidence="3">3.4.14.5</ecNumber>
    </recommendedName>
</protein>
<keyword evidence="5" id="KW-0645">Protease</keyword>
<dbReference type="GO" id="GO:0008239">
    <property type="term" value="F:dipeptidyl-peptidase activity"/>
    <property type="evidence" value="ECO:0007669"/>
    <property type="project" value="UniProtKB-EC"/>
</dbReference>
<dbReference type="PANTHER" id="PTHR11731:SF118">
    <property type="entry name" value="BLR1971 PROTEIN"/>
    <property type="match status" value="1"/>
</dbReference>
<sequence length="616" mass="69758">MLARLVLLVSLFLLGAFGAVDHAIPDDATAVSNRQGEFPQFFVRDFNLWVAHSSSDEKQLSTTGTPQNPFDGYHIYNSSNKDFVVAWQYTPEQDRNIMFIESSPADQLEPKYRPFHYLKPGDDVRVDRPRMFRVRGSVYGEVPTDDTLFKTPFELENIGWAANDMEYRFIYRERGHQRIRVIAMHVNGTVRTIVNEISSTFIDYEHKTFCKVLDSTQELIWASERDGWNHLYLYDLNGTVKNQITQGNWLVRKVDHVDPDTRRIWVTAFGAVDPTHDPYYAHLLRISFTGNNKKILTYGGNNGTGLADPGNGNHAWRTFHIGHHSTFTDVWSRMDQPETEVVRDAETGAILSVVRTPGPNPHADHIEMFSAPGRDGTTMIYGLIVKPSPFDPSKKYPIIEDIYAGPHGFFVPKSHSGLWTSRALANPGYIVVKIDGMGTNFRSKAFHNVAWKNLKDAGFPDRIAWMKAAAATRPWMDLSRVGIYGSSAGGQSAVAALLWHSDFYKVAAADSGCHDNRMDKRWWNELWMGWPVEQGVYDDSSNVVNAARLEGRLLLTVGMVDENVDPSSTYQLVYALNRAGKDYELVLFPMEGHGAGWGGYGWRRMEAFFRKNLLEA</sequence>